<evidence type="ECO:0000313" key="2">
    <source>
        <dbReference type="EMBL" id="RXI80148.1"/>
    </source>
</evidence>
<dbReference type="GO" id="GO:0003700">
    <property type="term" value="F:DNA-binding transcription factor activity"/>
    <property type="evidence" value="ECO:0007669"/>
    <property type="project" value="InterPro"/>
</dbReference>
<feature type="domain" description="RNA polymerase sigma-70 region 2" evidence="1">
    <location>
        <begin position="25"/>
        <end position="93"/>
    </location>
</feature>
<dbReference type="AlphaFoldDB" id="A0A4Q0VMM6"/>
<proteinExistence type="predicted"/>
<evidence type="ECO:0000259" key="1">
    <source>
        <dbReference type="Pfam" id="PF04542"/>
    </source>
</evidence>
<dbReference type="InterPro" id="IPR014284">
    <property type="entry name" value="RNA_pol_sigma-70_dom"/>
</dbReference>
<dbReference type="InterPro" id="IPR013324">
    <property type="entry name" value="RNA_pol_sigma_r3/r4-like"/>
</dbReference>
<dbReference type="GO" id="GO:0006352">
    <property type="term" value="P:DNA-templated transcription initiation"/>
    <property type="evidence" value="ECO:0007669"/>
    <property type="project" value="InterPro"/>
</dbReference>
<dbReference type="NCBIfam" id="TIGR02937">
    <property type="entry name" value="sigma70-ECF"/>
    <property type="match status" value="1"/>
</dbReference>
<dbReference type="InterPro" id="IPR013325">
    <property type="entry name" value="RNA_pol_sigma_r2"/>
</dbReference>
<sequence>MEGLDDLQLIELIKRNDDSQAIQILFTRYRPVLARLQRQFYLPGHDADDWEQEARLVLYAGAHRFNTQRSRSFGAFYRLSLTHRVYDLIRQSQAQKRRARTISVEAQGSFFADTLVDHRVTVREGLELQEAVGQLLPRLSPVERTVFCALLKQATPEAISVQTGWPKERVVAALHRCRRKLRQLLAE</sequence>
<dbReference type="OrthoDB" id="1767844at2"/>
<dbReference type="SUPFAM" id="SSF88659">
    <property type="entry name" value="Sigma3 and sigma4 domains of RNA polymerase sigma factors"/>
    <property type="match status" value="1"/>
</dbReference>
<comment type="caution">
    <text evidence="2">The sequence shown here is derived from an EMBL/GenBank/DDBJ whole genome shotgun (WGS) entry which is preliminary data.</text>
</comment>
<reference evidence="2 3" key="1">
    <citation type="submission" date="2018-08" db="EMBL/GenBank/DDBJ databases">
        <title>Lactobacillus suantsai sp. nov., isolated from traditional fermented suan-tsai in Taiwan.</title>
        <authorList>
            <person name="Huang C.-H."/>
        </authorList>
    </citation>
    <scope>NUCLEOTIDE SEQUENCE [LARGE SCALE GENOMIC DNA]</scope>
    <source>
        <strain evidence="2 3">BCRC 12945</strain>
    </source>
</reference>
<gene>
    <name evidence="2" type="ORF">DXH47_00905</name>
</gene>
<dbReference type="SUPFAM" id="SSF88946">
    <property type="entry name" value="Sigma2 domain of RNA polymerase sigma factors"/>
    <property type="match status" value="1"/>
</dbReference>
<dbReference type="Proteomes" id="UP000290602">
    <property type="component" value="Unassembled WGS sequence"/>
</dbReference>
<dbReference type="InterPro" id="IPR007627">
    <property type="entry name" value="RNA_pol_sigma70_r2"/>
</dbReference>
<dbReference type="Gene3D" id="1.10.1740.10">
    <property type="match status" value="1"/>
</dbReference>
<dbReference type="EMBL" id="QXIL01000001">
    <property type="protein sequence ID" value="RXI80148.1"/>
    <property type="molecule type" value="Genomic_DNA"/>
</dbReference>
<name>A0A4Q0VMM6_9LACO</name>
<protein>
    <submittedName>
        <fullName evidence="2">Sigma-70 family RNA polymerase sigma factor</fullName>
    </submittedName>
</protein>
<dbReference type="RefSeq" id="WP_129031207.1">
    <property type="nucleotide sequence ID" value="NZ_CP059603.1"/>
</dbReference>
<evidence type="ECO:0000313" key="3">
    <source>
        <dbReference type="Proteomes" id="UP000290602"/>
    </source>
</evidence>
<organism evidence="2 3">
    <name type="scientific">Levilactobacillus suantsaii</name>
    <dbReference type="NCBI Taxonomy" id="2292255"/>
    <lineage>
        <taxon>Bacteria</taxon>
        <taxon>Bacillati</taxon>
        <taxon>Bacillota</taxon>
        <taxon>Bacilli</taxon>
        <taxon>Lactobacillales</taxon>
        <taxon>Lactobacillaceae</taxon>
        <taxon>Levilactobacillus</taxon>
    </lineage>
</organism>
<keyword evidence="3" id="KW-1185">Reference proteome</keyword>
<accession>A0A4Q0VMM6</accession>
<dbReference type="Pfam" id="PF04542">
    <property type="entry name" value="Sigma70_r2"/>
    <property type="match status" value="1"/>
</dbReference>
<dbReference type="Gene3D" id="1.10.10.10">
    <property type="entry name" value="Winged helix-like DNA-binding domain superfamily/Winged helix DNA-binding domain"/>
    <property type="match status" value="1"/>
</dbReference>
<dbReference type="InterPro" id="IPR036388">
    <property type="entry name" value="WH-like_DNA-bd_sf"/>
</dbReference>